<feature type="transmembrane region" description="Helical" evidence="6">
    <location>
        <begin position="114"/>
        <end position="135"/>
    </location>
</feature>
<dbReference type="PANTHER" id="PTHR31465">
    <property type="entry name" value="PROTEIN RTA1-RELATED"/>
    <property type="match status" value="1"/>
</dbReference>
<evidence type="ECO:0000256" key="1">
    <source>
        <dbReference type="ARBA" id="ARBA00004141"/>
    </source>
</evidence>
<dbReference type="InterPro" id="IPR021858">
    <property type="entry name" value="Fun_TF"/>
</dbReference>
<keyword evidence="8" id="KW-1185">Reference proteome</keyword>
<keyword evidence="4 6" id="KW-0472">Membrane</keyword>
<protein>
    <recommendedName>
        <fullName evidence="9">RTA1 domain protein</fullName>
    </recommendedName>
</protein>
<dbReference type="InterPro" id="IPR007568">
    <property type="entry name" value="RTA1"/>
</dbReference>
<dbReference type="PANTHER" id="PTHR31465:SF27">
    <property type="entry name" value="DOMAIN PROTEIN, PUTATIVE (AFU_ORTHOLOGUE AFUA_3G01030)-RELATED"/>
    <property type="match status" value="1"/>
</dbReference>
<evidence type="ECO:0000256" key="4">
    <source>
        <dbReference type="ARBA" id="ARBA00023136"/>
    </source>
</evidence>
<dbReference type="Proteomes" id="UP000019487">
    <property type="component" value="Unassembled WGS sequence"/>
</dbReference>
<feature type="transmembrane region" description="Helical" evidence="6">
    <location>
        <begin position="76"/>
        <end position="102"/>
    </location>
</feature>
<keyword evidence="3 6" id="KW-1133">Transmembrane helix</keyword>
<dbReference type="HOGENOM" id="CLU_420349_0_0_1"/>
<dbReference type="EMBL" id="AYSA01000741">
    <property type="protein sequence ID" value="ESZ89894.1"/>
    <property type="molecule type" value="Genomic_DNA"/>
</dbReference>
<keyword evidence="2 6" id="KW-0812">Transmembrane</keyword>
<comment type="caution">
    <text evidence="7">The sequence shown here is derived from an EMBL/GenBank/DDBJ whole genome shotgun (WGS) entry which is preliminary data.</text>
</comment>
<organism evidence="7 8">
    <name type="scientific">Sclerotinia borealis (strain F-4128)</name>
    <dbReference type="NCBI Taxonomy" id="1432307"/>
    <lineage>
        <taxon>Eukaryota</taxon>
        <taxon>Fungi</taxon>
        <taxon>Dikarya</taxon>
        <taxon>Ascomycota</taxon>
        <taxon>Pezizomycotina</taxon>
        <taxon>Leotiomycetes</taxon>
        <taxon>Helotiales</taxon>
        <taxon>Sclerotiniaceae</taxon>
        <taxon>Sclerotinia</taxon>
    </lineage>
</organism>
<evidence type="ECO:0000313" key="8">
    <source>
        <dbReference type="Proteomes" id="UP000019487"/>
    </source>
</evidence>
<comment type="subcellular location">
    <subcellularLocation>
        <location evidence="1">Membrane</location>
        <topology evidence="1">Multi-pass membrane protein</topology>
    </subcellularLocation>
</comment>
<dbReference type="Pfam" id="PF04479">
    <property type="entry name" value="RTA1"/>
    <property type="match status" value="1"/>
</dbReference>
<evidence type="ECO:0000256" key="3">
    <source>
        <dbReference type="ARBA" id="ARBA00022989"/>
    </source>
</evidence>
<name>W9C4R8_SCLBF</name>
<evidence type="ECO:0008006" key="9">
    <source>
        <dbReference type="Google" id="ProtNLM"/>
    </source>
</evidence>
<reference evidence="7 8" key="1">
    <citation type="journal article" date="2014" name="Genome Announc.">
        <title>Draft genome sequence of Sclerotinia borealis, a psychrophilic plant pathogenic fungus.</title>
        <authorList>
            <person name="Mardanov A.V."/>
            <person name="Beletsky A.V."/>
            <person name="Kadnikov V.V."/>
            <person name="Ignatov A.N."/>
            <person name="Ravin N.V."/>
        </authorList>
    </citation>
    <scope>NUCLEOTIDE SEQUENCE [LARGE SCALE GENOMIC DNA]</scope>
    <source>
        <strain evidence="8">F-4157</strain>
    </source>
</reference>
<dbReference type="STRING" id="1432307.W9C4R8"/>
<dbReference type="Pfam" id="PF11951">
    <property type="entry name" value="Fungal_trans_2"/>
    <property type="match status" value="1"/>
</dbReference>
<feature type="transmembrane region" description="Helical" evidence="6">
    <location>
        <begin position="12"/>
        <end position="34"/>
    </location>
</feature>
<accession>W9C4R8</accession>
<feature type="transmembrane region" description="Helical" evidence="6">
    <location>
        <begin position="155"/>
        <end position="177"/>
    </location>
</feature>
<evidence type="ECO:0000256" key="6">
    <source>
        <dbReference type="SAM" id="Phobius"/>
    </source>
</evidence>
<feature type="region of interest" description="Disordered" evidence="5">
    <location>
        <begin position="302"/>
        <end position="329"/>
    </location>
</feature>
<evidence type="ECO:0000256" key="5">
    <source>
        <dbReference type="SAM" id="MobiDB-lite"/>
    </source>
</evidence>
<evidence type="ECO:0000256" key="2">
    <source>
        <dbReference type="ARBA" id="ARBA00022692"/>
    </source>
</evidence>
<feature type="transmembrane region" description="Helical" evidence="6">
    <location>
        <begin position="371"/>
        <end position="391"/>
    </location>
</feature>
<dbReference type="OrthoDB" id="3358017at2759"/>
<feature type="compositionally biased region" description="Low complexity" evidence="5">
    <location>
        <begin position="305"/>
        <end position="326"/>
    </location>
</feature>
<dbReference type="AlphaFoldDB" id="W9C4R8"/>
<gene>
    <name evidence="7" type="ORF">SBOR_9719</name>
</gene>
<feature type="transmembrane region" description="Helical" evidence="6">
    <location>
        <begin position="236"/>
        <end position="254"/>
    </location>
</feature>
<proteinExistence type="predicted"/>
<sequence>MPELLPYSGDYYLWNYVPSMAAAVIFIILFIATTGLNSWRMFKTKTWFCVPMALGCIFEVVGYIGRAKAVNSTGTLLPYVFQSSFTLLAPALFSASIYMTLGRIMRYVKGEHHSLIRITWVTKIFVIGDIFSFMVQGGSSSLMFNSSTVKMGEKVVLAGLFIQIISFGFFFVTALIFERRMRKAPTAESFIVKANWIHYLYVLYAMSVLIMVRSIFRVIEYAEGQTGYPLKHEWTLYIFDAVPMFIVTLIFFIYHPYHLQVRTGATTSIGSEEEAHSIQLMNNPEQRQGRKGKPFGAGIATTNASSVTTPDSSTTPPNTQSNSQTPHGFSLHPETSSYVNFTHLELFQHFQDNQGFIWGDNLTTQSSRTNVLKYAFVTPFLMYELLAYSALHISIIRPDQFQFYHDESRMLQQQSLKLFNDSVQEVNDENLIPSFLYSGILGHHTFVDTFSVADSDLNQFIDKLVQAIKLMRGVRVCFTGWWEVLEKSEIRGLMQHGDGHVEHTDEYVKHFLELQAKLPGIPGIDHVELEALQEAVRQLKWVHVSSLFNLGNGNLGPTMVTSWPITLSLEYSELLLKRRPGALVVLAYFSVLLNLSRKHWAVGSAGKFLLDVVGTCLGKDWDTWLEWPRSKVLGDV</sequence>
<evidence type="ECO:0000313" key="7">
    <source>
        <dbReference type="EMBL" id="ESZ89894.1"/>
    </source>
</evidence>
<dbReference type="GO" id="GO:0016020">
    <property type="term" value="C:membrane"/>
    <property type="evidence" value="ECO:0007669"/>
    <property type="project" value="UniProtKB-SubCell"/>
</dbReference>
<feature type="transmembrane region" description="Helical" evidence="6">
    <location>
        <begin position="46"/>
        <end position="64"/>
    </location>
</feature>
<feature type="transmembrane region" description="Helical" evidence="6">
    <location>
        <begin position="198"/>
        <end position="216"/>
    </location>
</feature>